<sequence>MPATLIALLVDVTITSAGTARERVGDASPFETSLGAGLLAAGIASLPRATPFGPRRD</sequence>
<accession>A0ABQ4UU30</accession>
<dbReference type="Proteomes" id="UP001055093">
    <property type="component" value="Unassembled WGS sequence"/>
</dbReference>
<organism evidence="1 2">
    <name type="scientific">Methylorubrum suomiense</name>
    <dbReference type="NCBI Taxonomy" id="144191"/>
    <lineage>
        <taxon>Bacteria</taxon>
        <taxon>Pseudomonadati</taxon>
        <taxon>Pseudomonadota</taxon>
        <taxon>Alphaproteobacteria</taxon>
        <taxon>Hyphomicrobiales</taxon>
        <taxon>Methylobacteriaceae</taxon>
        <taxon>Methylorubrum</taxon>
    </lineage>
</organism>
<dbReference type="RefSeq" id="WP_171015522.1">
    <property type="nucleotide sequence ID" value="NZ_BPRE01000005.1"/>
</dbReference>
<comment type="caution">
    <text evidence="1">The sequence shown here is derived from an EMBL/GenBank/DDBJ whole genome shotgun (WGS) entry which is preliminary data.</text>
</comment>
<proteinExistence type="predicted"/>
<evidence type="ECO:0000313" key="2">
    <source>
        <dbReference type="Proteomes" id="UP001055093"/>
    </source>
</evidence>
<reference evidence="1" key="2">
    <citation type="submission" date="2021-08" db="EMBL/GenBank/DDBJ databases">
        <authorList>
            <person name="Tani A."/>
            <person name="Ola A."/>
            <person name="Ogura Y."/>
            <person name="Katsura K."/>
            <person name="Hayashi T."/>
        </authorList>
    </citation>
    <scope>NUCLEOTIDE SEQUENCE</scope>
    <source>
        <strain evidence="1">DSM 14458</strain>
    </source>
</reference>
<evidence type="ECO:0000313" key="1">
    <source>
        <dbReference type="EMBL" id="GJE75500.1"/>
    </source>
</evidence>
<dbReference type="EMBL" id="BPRE01000005">
    <property type="protein sequence ID" value="GJE75500.1"/>
    <property type="molecule type" value="Genomic_DNA"/>
</dbReference>
<name>A0ABQ4UU30_9HYPH</name>
<gene>
    <name evidence="1" type="ORF">BGCPKDLD_2084</name>
</gene>
<keyword evidence="2" id="KW-1185">Reference proteome</keyword>
<reference evidence="1" key="1">
    <citation type="journal article" date="2021" name="Front. Microbiol.">
        <title>Comprehensive Comparative Genomics and Phenotyping of Methylobacterium Species.</title>
        <authorList>
            <person name="Alessa O."/>
            <person name="Ogura Y."/>
            <person name="Fujitani Y."/>
            <person name="Takami H."/>
            <person name="Hayashi T."/>
            <person name="Sahin N."/>
            <person name="Tani A."/>
        </authorList>
    </citation>
    <scope>NUCLEOTIDE SEQUENCE</scope>
    <source>
        <strain evidence="1">DSM 14458</strain>
    </source>
</reference>
<protein>
    <submittedName>
        <fullName evidence="1">Uncharacterized protein</fullName>
    </submittedName>
</protein>